<dbReference type="GO" id="GO:0090563">
    <property type="term" value="F:protein-phosphocysteine-sugar phosphotransferase activity"/>
    <property type="evidence" value="ECO:0007669"/>
    <property type="project" value="TreeGrafter"/>
</dbReference>
<evidence type="ECO:0000256" key="11">
    <source>
        <dbReference type="ARBA" id="ARBA00030962"/>
    </source>
</evidence>
<keyword evidence="7" id="KW-0598">Phosphotransferase system</keyword>
<evidence type="ECO:0000256" key="8">
    <source>
        <dbReference type="ARBA" id="ARBA00022777"/>
    </source>
</evidence>
<evidence type="ECO:0000313" key="14">
    <source>
        <dbReference type="Proteomes" id="UP000823904"/>
    </source>
</evidence>
<reference evidence="13" key="1">
    <citation type="journal article" date="2021" name="PeerJ">
        <title>Extensive microbial diversity within the chicken gut microbiome revealed by metagenomics and culture.</title>
        <authorList>
            <person name="Gilroy R."/>
            <person name="Ravi A."/>
            <person name="Getino M."/>
            <person name="Pursley I."/>
            <person name="Horton D.L."/>
            <person name="Alikhan N.F."/>
            <person name="Baker D."/>
            <person name="Gharbi K."/>
            <person name="Hall N."/>
            <person name="Watson M."/>
            <person name="Adriaenssens E.M."/>
            <person name="Foster-Nyarko E."/>
            <person name="Jarju S."/>
            <person name="Secka A."/>
            <person name="Antonio M."/>
            <person name="Oren A."/>
            <person name="Chaudhuri R.R."/>
            <person name="La Ragione R."/>
            <person name="Hildebrand F."/>
            <person name="Pallen M.J."/>
        </authorList>
    </citation>
    <scope>NUCLEOTIDE SEQUENCE</scope>
    <source>
        <strain evidence="13">ChiSjej3B21-8574</strain>
    </source>
</reference>
<comment type="function">
    <text evidence="1">The phosphoenolpyruvate-dependent sugar phosphotransferase system (sugar PTS), a major carbohydrate active transport system, catalyzes the phosphorylation of incoming sugar substrates concomitantly with their translocation across the cell membrane. The enzyme II CmtAB PTS system is involved in D-mannitol transport.</text>
</comment>
<keyword evidence="3" id="KW-0813">Transport</keyword>
<evidence type="ECO:0000256" key="1">
    <source>
        <dbReference type="ARBA" id="ARBA00002434"/>
    </source>
</evidence>
<evidence type="ECO:0000256" key="6">
    <source>
        <dbReference type="ARBA" id="ARBA00022679"/>
    </source>
</evidence>
<proteinExistence type="predicted"/>
<dbReference type="Gene3D" id="3.40.930.10">
    <property type="entry name" value="Mannitol-specific EII, Chain A"/>
    <property type="match status" value="1"/>
</dbReference>
<dbReference type="GO" id="GO:0009401">
    <property type="term" value="P:phosphoenolpyruvate-dependent sugar phosphotransferase system"/>
    <property type="evidence" value="ECO:0007669"/>
    <property type="project" value="UniProtKB-KW"/>
</dbReference>
<dbReference type="InterPro" id="IPR050893">
    <property type="entry name" value="Sugar_PTS"/>
</dbReference>
<dbReference type="InterPro" id="IPR016152">
    <property type="entry name" value="PTrfase/Anion_transptr"/>
</dbReference>
<dbReference type="PROSITE" id="PS51094">
    <property type="entry name" value="PTS_EIIA_TYPE_2"/>
    <property type="match status" value="1"/>
</dbReference>
<evidence type="ECO:0000256" key="7">
    <source>
        <dbReference type="ARBA" id="ARBA00022683"/>
    </source>
</evidence>
<dbReference type="GO" id="GO:0016301">
    <property type="term" value="F:kinase activity"/>
    <property type="evidence" value="ECO:0007669"/>
    <property type="project" value="UniProtKB-KW"/>
</dbReference>
<evidence type="ECO:0000256" key="4">
    <source>
        <dbReference type="ARBA" id="ARBA00022553"/>
    </source>
</evidence>
<evidence type="ECO:0000313" key="13">
    <source>
        <dbReference type="EMBL" id="HJC49002.1"/>
    </source>
</evidence>
<dbReference type="Proteomes" id="UP000823904">
    <property type="component" value="Unassembled WGS sequence"/>
</dbReference>
<evidence type="ECO:0000256" key="5">
    <source>
        <dbReference type="ARBA" id="ARBA00022597"/>
    </source>
</evidence>
<protein>
    <recommendedName>
        <fullName evidence="2">Mannitol-specific phosphotransferase enzyme IIA component</fullName>
    </recommendedName>
    <alternativeName>
        <fullName evidence="10">EIIA</fullName>
    </alternativeName>
    <alternativeName>
        <fullName evidence="11">EIII</fullName>
    </alternativeName>
    <alternativeName>
        <fullName evidence="9">PTS system mannitol-specific EIIA component</fullName>
    </alternativeName>
</protein>
<gene>
    <name evidence="13" type="ORF">H9754_00195</name>
</gene>
<keyword evidence="4" id="KW-0597">Phosphoprotein</keyword>
<dbReference type="SUPFAM" id="SSF55804">
    <property type="entry name" value="Phoshotransferase/anion transport protein"/>
    <property type="match status" value="1"/>
</dbReference>
<accession>A0A9D2T755</accession>
<evidence type="ECO:0000259" key="12">
    <source>
        <dbReference type="PROSITE" id="PS51094"/>
    </source>
</evidence>
<organism evidence="13 14">
    <name type="scientific">Candidatus Anaerostipes avistercoris</name>
    <dbReference type="NCBI Taxonomy" id="2838462"/>
    <lineage>
        <taxon>Bacteria</taxon>
        <taxon>Bacillati</taxon>
        <taxon>Bacillota</taxon>
        <taxon>Clostridia</taxon>
        <taxon>Lachnospirales</taxon>
        <taxon>Lachnospiraceae</taxon>
        <taxon>Anaerostipes</taxon>
    </lineage>
</organism>
<keyword evidence="5 13" id="KW-0762">Sugar transport</keyword>
<evidence type="ECO:0000256" key="10">
    <source>
        <dbReference type="ARBA" id="ARBA00030956"/>
    </source>
</evidence>
<dbReference type="PANTHER" id="PTHR30181">
    <property type="entry name" value="MANNITOL PERMEASE IIC COMPONENT"/>
    <property type="match status" value="1"/>
</dbReference>
<comment type="caution">
    <text evidence="13">The sequence shown here is derived from an EMBL/GenBank/DDBJ whole genome shotgun (WGS) entry which is preliminary data.</text>
</comment>
<reference evidence="13" key="2">
    <citation type="submission" date="2021-04" db="EMBL/GenBank/DDBJ databases">
        <authorList>
            <person name="Gilroy R."/>
        </authorList>
    </citation>
    <scope>NUCLEOTIDE SEQUENCE</scope>
    <source>
        <strain evidence="13">ChiSjej3B21-8574</strain>
    </source>
</reference>
<dbReference type="PROSITE" id="PS00372">
    <property type="entry name" value="PTS_EIIA_TYPE_2_HIS"/>
    <property type="match status" value="1"/>
</dbReference>
<dbReference type="GO" id="GO:0005886">
    <property type="term" value="C:plasma membrane"/>
    <property type="evidence" value="ECO:0007669"/>
    <property type="project" value="TreeGrafter"/>
</dbReference>
<dbReference type="EMBL" id="DWWD01000001">
    <property type="protein sequence ID" value="HJC49002.1"/>
    <property type="molecule type" value="Genomic_DNA"/>
</dbReference>
<evidence type="ECO:0000256" key="2">
    <source>
        <dbReference type="ARBA" id="ARBA00014783"/>
    </source>
</evidence>
<keyword evidence="6" id="KW-0808">Transferase</keyword>
<dbReference type="Pfam" id="PF00359">
    <property type="entry name" value="PTS_EIIA_2"/>
    <property type="match status" value="1"/>
</dbReference>
<sequence length="143" mass="15712">MRKVFDEDSILLKETFEDKTAAIRKAGKMLYDRGCVDPEYIDAMLERDEKVSVYIGNGVAIPHGVAGSEKYIKASGVSFIQVPEGVSFGENKTAYIVIGIAGVNDEHLDILAKLAITCSDIENVEKLRTAQDKQTVMKILSDV</sequence>
<feature type="domain" description="PTS EIIA type-2" evidence="12">
    <location>
        <begin position="3"/>
        <end position="143"/>
    </location>
</feature>
<dbReference type="InterPro" id="IPR002178">
    <property type="entry name" value="PTS_EIIA_type-2_dom"/>
</dbReference>
<dbReference type="CDD" id="cd00211">
    <property type="entry name" value="PTS_IIA_fru"/>
    <property type="match status" value="1"/>
</dbReference>
<name>A0A9D2T755_9FIRM</name>
<dbReference type="PANTHER" id="PTHR30181:SF2">
    <property type="entry name" value="PTS SYSTEM MANNITOL-SPECIFIC EIICBA COMPONENT"/>
    <property type="match status" value="1"/>
</dbReference>
<evidence type="ECO:0000256" key="3">
    <source>
        <dbReference type="ARBA" id="ARBA00022448"/>
    </source>
</evidence>
<dbReference type="AlphaFoldDB" id="A0A9D2T755"/>
<keyword evidence="8" id="KW-0418">Kinase</keyword>
<evidence type="ECO:0000256" key="9">
    <source>
        <dbReference type="ARBA" id="ARBA00029908"/>
    </source>
</evidence>